<gene>
    <name evidence="1" type="ORF">Scep_025260</name>
</gene>
<evidence type="ECO:0000313" key="2">
    <source>
        <dbReference type="Proteomes" id="UP001419268"/>
    </source>
</evidence>
<dbReference type="EMBL" id="JBBNAG010000011">
    <property type="protein sequence ID" value="KAK9093791.1"/>
    <property type="molecule type" value="Genomic_DNA"/>
</dbReference>
<dbReference type="Proteomes" id="UP001419268">
    <property type="component" value="Unassembled WGS sequence"/>
</dbReference>
<dbReference type="Pfam" id="PF14570">
    <property type="entry name" value="zf-RING_4"/>
    <property type="match status" value="1"/>
</dbReference>
<proteinExistence type="predicted"/>
<organism evidence="1 2">
    <name type="scientific">Stephania cephalantha</name>
    <dbReference type="NCBI Taxonomy" id="152367"/>
    <lineage>
        <taxon>Eukaryota</taxon>
        <taxon>Viridiplantae</taxon>
        <taxon>Streptophyta</taxon>
        <taxon>Embryophyta</taxon>
        <taxon>Tracheophyta</taxon>
        <taxon>Spermatophyta</taxon>
        <taxon>Magnoliopsida</taxon>
        <taxon>Ranunculales</taxon>
        <taxon>Menispermaceae</taxon>
        <taxon>Menispermoideae</taxon>
        <taxon>Cissampelideae</taxon>
        <taxon>Stephania</taxon>
    </lineage>
</organism>
<comment type="caution">
    <text evidence="1">The sequence shown here is derived from an EMBL/GenBank/DDBJ whole genome shotgun (WGS) entry which is preliminary data.</text>
</comment>
<name>A0AAP0EHY1_9MAGN</name>
<accession>A0AAP0EHY1</accession>
<dbReference type="AlphaFoldDB" id="A0AAP0EHY1"/>
<sequence>MAGARGSSCSIPSCDAKVMSDERGNDILSCGYGFKIYMDCYLDVVKTSGGICPECKEPYKAQDLGELGAVNDGRSQMSRQVGMGLGTSMESTRKRLSDFAEGLASLSTPPPVIVSPARAACCCLFSLAAARHASAALTPLALFAATLADHPPIRSTPVARALRLAAFATRFPHRLHICIPAIAVTLAAHSAAQPLLAAY</sequence>
<dbReference type="InterPro" id="IPR013083">
    <property type="entry name" value="Znf_RING/FYVE/PHD"/>
</dbReference>
<reference evidence="1 2" key="1">
    <citation type="submission" date="2024-01" db="EMBL/GenBank/DDBJ databases">
        <title>Genome assemblies of Stephania.</title>
        <authorList>
            <person name="Yang L."/>
        </authorList>
    </citation>
    <scope>NUCLEOTIDE SEQUENCE [LARGE SCALE GENOMIC DNA]</scope>
    <source>
        <strain evidence="1">JXDWG</strain>
        <tissue evidence="1">Leaf</tissue>
    </source>
</reference>
<keyword evidence="2" id="KW-1185">Reference proteome</keyword>
<evidence type="ECO:0000313" key="1">
    <source>
        <dbReference type="EMBL" id="KAK9093791.1"/>
    </source>
</evidence>
<dbReference type="SUPFAM" id="SSF57850">
    <property type="entry name" value="RING/U-box"/>
    <property type="match status" value="1"/>
</dbReference>
<dbReference type="Gene3D" id="3.30.40.10">
    <property type="entry name" value="Zinc/RING finger domain, C3HC4 (zinc finger)"/>
    <property type="match status" value="1"/>
</dbReference>
<protein>
    <submittedName>
        <fullName evidence="1">Uncharacterized protein</fullName>
    </submittedName>
</protein>